<organism evidence="1 2">
    <name type="scientific">Actinoallomurus oryzae</name>
    <dbReference type="NCBI Taxonomy" id="502180"/>
    <lineage>
        <taxon>Bacteria</taxon>
        <taxon>Bacillati</taxon>
        <taxon>Actinomycetota</taxon>
        <taxon>Actinomycetes</taxon>
        <taxon>Streptosporangiales</taxon>
        <taxon>Thermomonosporaceae</taxon>
        <taxon>Actinoallomurus</taxon>
    </lineage>
</organism>
<evidence type="ECO:0000313" key="1">
    <source>
        <dbReference type="EMBL" id="GAA4493160.1"/>
    </source>
</evidence>
<protein>
    <submittedName>
        <fullName evidence="1">Uncharacterized protein</fullName>
    </submittedName>
</protein>
<evidence type="ECO:0000313" key="2">
    <source>
        <dbReference type="Proteomes" id="UP001500503"/>
    </source>
</evidence>
<dbReference type="RefSeq" id="WP_345463441.1">
    <property type="nucleotide sequence ID" value="NZ_BAABHF010000019.1"/>
</dbReference>
<reference evidence="2" key="1">
    <citation type="journal article" date="2019" name="Int. J. Syst. Evol. Microbiol.">
        <title>The Global Catalogue of Microorganisms (GCM) 10K type strain sequencing project: providing services to taxonomists for standard genome sequencing and annotation.</title>
        <authorList>
            <consortium name="The Broad Institute Genomics Platform"/>
            <consortium name="The Broad Institute Genome Sequencing Center for Infectious Disease"/>
            <person name="Wu L."/>
            <person name="Ma J."/>
        </authorList>
    </citation>
    <scope>NUCLEOTIDE SEQUENCE [LARGE SCALE GENOMIC DNA]</scope>
    <source>
        <strain evidence="2">JCM 17933</strain>
    </source>
</reference>
<dbReference type="Proteomes" id="UP001500503">
    <property type="component" value="Unassembled WGS sequence"/>
</dbReference>
<dbReference type="EMBL" id="BAABHF010000019">
    <property type="protein sequence ID" value="GAA4493160.1"/>
    <property type="molecule type" value="Genomic_DNA"/>
</dbReference>
<sequence length="118" mass="13707">MAAYRQAGFATDGPKPAAAFFDSRYKPGLSKWPSDYDFQLCSDTLAERSEAYWRANRALGLYTKGDWYNPYLLDRVAPGLDRWVGRWEKTWGRWVSIATYGRPYLGRTTRPDDWVVIQ</sequence>
<gene>
    <name evidence="1" type="ORF">GCM10023191_030170</name>
</gene>
<comment type="caution">
    <text evidence="1">The sequence shown here is derived from an EMBL/GenBank/DDBJ whole genome shotgun (WGS) entry which is preliminary data.</text>
</comment>
<name>A0ABP8PU33_9ACTN</name>
<accession>A0ABP8PU33</accession>
<keyword evidence="2" id="KW-1185">Reference proteome</keyword>
<proteinExistence type="predicted"/>